<keyword evidence="2" id="KW-0808">Transferase</keyword>
<comment type="caution">
    <text evidence="2">The sequence shown here is derived from an EMBL/GenBank/DDBJ whole genome shotgun (WGS) entry which is preliminary data.</text>
</comment>
<dbReference type="OrthoDB" id="9795634at2"/>
<proteinExistence type="predicted"/>
<dbReference type="AlphaFoldDB" id="A0A2K1PCK8"/>
<dbReference type="SUPFAM" id="SSF53335">
    <property type="entry name" value="S-adenosyl-L-methionine-dependent methyltransferases"/>
    <property type="match status" value="1"/>
</dbReference>
<dbReference type="Proteomes" id="UP000236199">
    <property type="component" value="Unassembled WGS sequence"/>
</dbReference>
<evidence type="ECO:0000313" key="3">
    <source>
        <dbReference type="Proteomes" id="UP000236199"/>
    </source>
</evidence>
<dbReference type="GO" id="GO:0008757">
    <property type="term" value="F:S-adenosylmethionine-dependent methyltransferase activity"/>
    <property type="evidence" value="ECO:0007669"/>
    <property type="project" value="InterPro"/>
</dbReference>
<accession>A0A2K1PCK8</accession>
<dbReference type="Pfam" id="PF08241">
    <property type="entry name" value="Methyltransf_11"/>
    <property type="match status" value="1"/>
</dbReference>
<protein>
    <submittedName>
        <fullName evidence="2">Type 11 methyltransferase</fullName>
    </submittedName>
</protein>
<dbReference type="Gene3D" id="3.40.50.150">
    <property type="entry name" value="Vaccinia Virus protein VP39"/>
    <property type="match status" value="1"/>
</dbReference>
<dbReference type="EMBL" id="AZRM01000023">
    <property type="protein sequence ID" value="PNS00551.1"/>
    <property type="molecule type" value="Genomic_DNA"/>
</dbReference>
<sequence length="208" mass="24774">MKLQVEPNHYFNEFYDSKERWISYWHQINEIIKLNPKRVLEIGIGNSFVSKYLKERKLNIVTLDIDSRLNPDVVGSVLNIPLKDNSFDVVACYEILEHLPYENFNRALSEIFRVSNSYAIISLPDVSRVYRLYVHIPKVSVFKRLIPLPRIKSPIHKFDGEHYWEIGKAGYPLNRIIKDIQKAGFKIEKTYRIFENPYHRFFIARKEK</sequence>
<organism evidence="2 3">
    <name type="scientific">Petrotoga miotherma DSM 10691</name>
    <dbReference type="NCBI Taxonomy" id="1434326"/>
    <lineage>
        <taxon>Bacteria</taxon>
        <taxon>Thermotogati</taxon>
        <taxon>Thermotogota</taxon>
        <taxon>Thermotogae</taxon>
        <taxon>Petrotogales</taxon>
        <taxon>Petrotogaceae</taxon>
        <taxon>Petrotoga</taxon>
    </lineage>
</organism>
<keyword evidence="2" id="KW-0489">Methyltransferase</keyword>
<keyword evidence="3" id="KW-1185">Reference proteome</keyword>
<dbReference type="InterPro" id="IPR013216">
    <property type="entry name" value="Methyltransf_11"/>
</dbReference>
<dbReference type="GO" id="GO:0032259">
    <property type="term" value="P:methylation"/>
    <property type="evidence" value="ECO:0007669"/>
    <property type="project" value="UniProtKB-KW"/>
</dbReference>
<evidence type="ECO:0000313" key="2">
    <source>
        <dbReference type="EMBL" id="PNS00551.1"/>
    </source>
</evidence>
<dbReference type="InterPro" id="IPR029063">
    <property type="entry name" value="SAM-dependent_MTases_sf"/>
</dbReference>
<evidence type="ECO:0000259" key="1">
    <source>
        <dbReference type="Pfam" id="PF08241"/>
    </source>
</evidence>
<reference evidence="2 3" key="1">
    <citation type="submission" date="2013-12" db="EMBL/GenBank/DDBJ databases">
        <title>Comparative genomics of Petrotoga isolates.</title>
        <authorList>
            <person name="Nesbo C.L."/>
            <person name="Charchuk R."/>
            <person name="Chow K."/>
        </authorList>
    </citation>
    <scope>NUCLEOTIDE SEQUENCE [LARGE SCALE GENOMIC DNA]</scope>
    <source>
        <strain evidence="2 3">DSM 10691</strain>
    </source>
</reference>
<gene>
    <name evidence="2" type="ORF">X928_04880</name>
</gene>
<name>A0A2K1PCK8_9BACT</name>
<feature type="domain" description="Methyltransferase type 11" evidence="1">
    <location>
        <begin position="40"/>
        <end position="115"/>
    </location>
</feature>